<dbReference type="EMBL" id="JACT01000005">
    <property type="protein sequence ID" value="KMS53098.1"/>
    <property type="molecule type" value="Genomic_DNA"/>
</dbReference>
<accession>A0A0J7XPY3</accession>
<dbReference type="Gene3D" id="2.40.160.20">
    <property type="match status" value="1"/>
</dbReference>
<dbReference type="PROSITE" id="PS51318">
    <property type="entry name" value="TAT"/>
    <property type="match status" value="1"/>
</dbReference>
<name>A0A0J7XPY3_9SPHN</name>
<dbReference type="AlphaFoldDB" id="A0A0J7XPY3"/>
<dbReference type="Proteomes" id="UP000052232">
    <property type="component" value="Unassembled WGS sequence"/>
</dbReference>
<dbReference type="RefSeq" id="WP_066607929.1">
    <property type="nucleotide sequence ID" value="NZ_KQ130436.1"/>
</dbReference>
<keyword evidence="2" id="KW-0732">Signal</keyword>
<evidence type="ECO:0000256" key="1">
    <source>
        <dbReference type="HAMAP-Rule" id="MF_00775"/>
    </source>
</evidence>
<feature type="signal peptide" evidence="2">
    <location>
        <begin position="1"/>
        <end position="28"/>
    </location>
</feature>
<dbReference type="STRING" id="1420583.V473_19115"/>
<dbReference type="PATRIC" id="fig|1420583.3.peg.3622"/>
<dbReference type="PANTHER" id="PTHR37315">
    <property type="entry name" value="UPF0311 PROTEIN BLR7842"/>
    <property type="match status" value="1"/>
</dbReference>
<evidence type="ECO:0000256" key="2">
    <source>
        <dbReference type="SAM" id="SignalP"/>
    </source>
</evidence>
<reference evidence="3 4" key="1">
    <citation type="journal article" date="2015" name="G3 (Bethesda)">
        <title>Insights into Ongoing Evolution of the Hexachlorocyclohexane Catabolic Pathway from Comparative Genomics of Ten Sphingomonadaceae Strains.</title>
        <authorList>
            <person name="Pearce S.L."/>
            <person name="Oakeshott J.G."/>
            <person name="Pandey G."/>
        </authorList>
    </citation>
    <scope>NUCLEOTIDE SEQUENCE [LARGE SCALE GENOMIC DNA]</scope>
    <source>
        <strain evidence="3 4">LL01</strain>
    </source>
</reference>
<organism evidence="3 4">
    <name type="scientific">Sphingobium cupriresistens LL01</name>
    <dbReference type="NCBI Taxonomy" id="1420583"/>
    <lineage>
        <taxon>Bacteria</taxon>
        <taxon>Pseudomonadati</taxon>
        <taxon>Pseudomonadota</taxon>
        <taxon>Alphaproteobacteria</taxon>
        <taxon>Sphingomonadales</taxon>
        <taxon>Sphingomonadaceae</taxon>
        <taxon>Sphingobium</taxon>
    </lineage>
</organism>
<keyword evidence="4" id="KW-1185">Reference proteome</keyword>
<dbReference type="Pfam" id="PF11578">
    <property type="entry name" value="DUF3237"/>
    <property type="match status" value="1"/>
</dbReference>
<proteinExistence type="inferred from homology"/>
<protein>
    <recommendedName>
        <fullName evidence="1">UPF0311 protein V473_19115</fullName>
    </recommendedName>
</protein>
<dbReference type="PANTHER" id="PTHR37315:SF1">
    <property type="entry name" value="UPF0311 PROTEIN BLR7842"/>
    <property type="match status" value="1"/>
</dbReference>
<dbReference type="HAMAP" id="MF_00775">
    <property type="entry name" value="UPF0311"/>
    <property type="match status" value="1"/>
</dbReference>
<comment type="similarity">
    <text evidence="1">Belongs to the UPF0311 family.</text>
</comment>
<gene>
    <name evidence="3" type="ORF">V473_19115</name>
</gene>
<dbReference type="InterPro" id="IPR020915">
    <property type="entry name" value="UPF0311"/>
</dbReference>
<dbReference type="InterPro" id="IPR006311">
    <property type="entry name" value="TAT_signal"/>
</dbReference>
<comment type="caution">
    <text evidence="3">The sequence shown here is derived from an EMBL/GenBank/DDBJ whole genome shotgun (WGS) entry which is preliminary data.</text>
</comment>
<evidence type="ECO:0000313" key="3">
    <source>
        <dbReference type="EMBL" id="KMS53098.1"/>
    </source>
</evidence>
<feature type="chain" id="PRO_5005291979" description="UPF0311 protein V473_19115" evidence="2">
    <location>
        <begin position="29"/>
        <end position="175"/>
    </location>
</feature>
<evidence type="ECO:0000313" key="4">
    <source>
        <dbReference type="Proteomes" id="UP000052232"/>
    </source>
</evidence>
<sequence length="175" mass="18913">MAMIDRRHVLTGLGGVIAASALPARAWAATDAPGLDFVYEAIVTLEPTQEFGPTPLGTRRRIPITGGTFAGPRIRGAVLAGGADWQLQRADNWMVIEADYMMRTDDGTPIHVRNVGLTNSRVSGAPSRYLRTVPSFEAPTGPHDWLNQAIFIGTLGPPPDDAPKPSVRIRVYRVT</sequence>